<reference evidence="2 3" key="1">
    <citation type="journal article" date="2015" name="Appl. Environ. Microbiol.">
        <title>Aerobic and Anaerobic Thiosulfate Oxidation by a Cold-Adapted, Subglacial Chemoautotroph.</title>
        <authorList>
            <person name="Harrold Z.R."/>
            <person name="Skidmore M.L."/>
            <person name="Hamilton T.L."/>
            <person name="Desch L."/>
            <person name="Amada K."/>
            <person name="van Gelder W."/>
            <person name="Glover K."/>
            <person name="Roden E.E."/>
            <person name="Boyd E.S."/>
        </authorList>
    </citation>
    <scope>NUCLEOTIDE SEQUENCE [LARGE SCALE GENOMIC DNA]</scope>
    <source>
        <strain evidence="2 3">RG</strain>
    </source>
</reference>
<sequence length="192" mass="20819">MSRIPAQNIVAATRRQLILDYLIARPGAVMGEIVAHLAGHGDTGNASNTMRTMADWSELRYEGTARSRRYFALAQKSRSAEECKAIREANLSAGNAAKQKNTAEAADIAPGHYRHKPGANPSAGGQGAVRAALDDHSRAVKCWLDSSREDRPAMWRDVETAWSTVKNLRADTIASQHVAALMRADGKLRSIA</sequence>
<organism evidence="2 3">
    <name type="scientific">Thiobacillus denitrificans</name>
    <dbReference type="NCBI Taxonomy" id="36861"/>
    <lineage>
        <taxon>Bacteria</taxon>
        <taxon>Pseudomonadati</taxon>
        <taxon>Pseudomonadota</taxon>
        <taxon>Betaproteobacteria</taxon>
        <taxon>Nitrosomonadales</taxon>
        <taxon>Thiobacillaceae</taxon>
        <taxon>Thiobacillus</taxon>
    </lineage>
</organism>
<gene>
    <name evidence="2" type="ORF">ABW22_15775</name>
</gene>
<protein>
    <submittedName>
        <fullName evidence="2">Uncharacterized protein</fullName>
    </submittedName>
</protein>
<accession>A0A106BHH8</accession>
<dbReference type="Proteomes" id="UP000064243">
    <property type="component" value="Unassembled WGS sequence"/>
</dbReference>
<evidence type="ECO:0000313" key="2">
    <source>
        <dbReference type="EMBL" id="KVW92635.1"/>
    </source>
</evidence>
<name>A0A106BHH8_THIDE</name>
<dbReference type="EMBL" id="LDUG01000056">
    <property type="protein sequence ID" value="KVW92635.1"/>
    <property type="molecule type" value="Genomic_DNA"/>
</dbReference>
<comment type="caution">
    <text evidence="2">The sequence shown here is derived from an EMBL/GenBank/DDBJ whole genome shotgun (WGS) entry which is preliminary data.</text>
</comment>
<evidence type="ECO:0000256" key="1">
    <source>
        <dbReference type="SAM" id="MobiDB-lite"/>
    </source>
</evidence>
<dbReference type="AlphaFoldDB" id="A0A106BHH8"/>
<proteinExistence type="predicted"/>
<keyword evidence="3" id="KW-1185">Reference proteome</keyword>
<dbReference type="RefSeq" id="WP_059759082.1">
    <property type="nucleotide sequence ID" value="NZ_LDUG01000056.1"/>
</dbReference>
<feature type="region of interest" description="Disordered" evidence="1">
    <location>
        <begin position="111"/>
        <end position="131"/>
    </location>
</feature>
<evidence type="ECO:0000313" key="3">
    <source>
        <dbReference type="Proteomes" id="UP000064243"/>
    </source>
</evidence>
<dbReference type="PATRIC" id="fig|36861.3.peg.3018"/>